<dbReference type="InterPro" id="IPR049625">
    <property type="entry name" value="Glyco_transf_61_cat"/>
</dbReference>
<evidence type="ECO:0000256" key="4">
    <source>
        <dbReference type="SAM" id="Phobius"/>
    </source>
</evidence>
<reference evidence="6" key="1">
    <citation type="submission" date="2016-03" db="EMBL/GenBank/DDBJ databases">
        <title>Mechanisms controlling the formation of the plant cell surface in tip-growing cells are functionally conserved among land plants.</title>
        <authorList>
            <person name="Honkanen S."/>
            <person name="Jones V.A."/>
            <person name="Morieri G."/>
            <person name="Champion C."/>
            <person name="Hetherington A.J."/>
            <person name="Kelly S."/>
            <person name="Saint-Marcoux D."/>
            <person name="Proust H."/>
            <person name="Prescott H."/>
            <person name="Dolan L."/>
        </authorList>
    </citation>
    <scope>NUCLEOTIDE SEQUENCE [LARGE SCALE GENOMIC DNA]</scope>
    <source>
        <tissue evidence="6">Whole gametophyte</tissue>
    </source>
</reference>
<keyword evidence="4" id="KW-0472">Membrane</keyword>
<comment type="caution">
    <text evidence="6">The sequence shown here is derived from an EMBL/GenBank/DDBJ whole genome shotgun (WGS) entry which is preliminary data.</text>
</comment>
<evidence type="ECO:0000256" key="1">
    <source>
        <dbReference type="ARBA" id="ARBA00022676"/>
    </source>
</evidence>
<evidence type="ECO:0000313" key="7">
    <source>
        <dbReference type="Proteomes" id="UP000077202"/>
    </source>
</evidence>
<gene>
    <name evidence="6" type="ORF">AXG93_4360s1110</name>
</gene>
<keyword evidence="4" id="KW-0812">Transmembrane</keyword>
<sequence>MGSGSPQVSGATGVPTRKPQRLAGMTNMFLYAALVISIWQVSLFIGQHYYAYYGSQHDALTHFNVTRYTLHLGQVLQSTQNSVNENFDAAQNVTSALISRLEALQFQAQTLDHQAKQNHRELLKALEAVTIRLTTLDDSGSTLKMNLTKQEERHQDLARSSLELAQKLKSIEQKLEIFQDANFQLQSKISSLENAAHKMHSHISTRLSSSVEFKPLRDMSKWENKGDNGLHGFLSDIVGRGRKEGPPELFYMPSNTTHGRLLCLQGNHTSNGTLNSYAFAYKEGLPADAVVLPGTTLIADTYWDFNNPWHSMYNLIQFVYWKMNPTCKSAERLLLFHWSELRTDLGYWIKNVFEASNLPTEPERLNYDGRPVCFENAVVSRSGIGGVPGSLMKDIYEEVRCTARRKCGVTGFRSGPTDEVKVRLTLMVRTGARGFVNLTDWQKVIASECRSEKGCKFTTMFVSNLTFCQQVEIMSKTDILLTVHGAQLTNMIFMSPGSRILEMFPRGWEEYAGHGQFIYSHLANWVGLQHEGYWRDLNTPECPASYGNDTKSCFSFYKDQAVGMNQTHISNWVGEVIDNFNHVQTQAILPVSEREDPDFQFSWDNSTCACGS</sequence>
<keyword evidence="4" id="KW-1133">Transmembrane helix</keyword>
<protein>
    <recommendedName>
        <fullName evidence="5">Glycosyltransferase 61 catalytic domain-containing protein</fullName>
    </recommendedName>
</protein>
<dbReference type="EMBL" id="LVLJ01002071">
    <property type="protein sequence ID" value="OAE26858.1"/>
    <property type="molecule type" value="Genomic_DNA"/>
</dbReference>
<keyword evidence="2" id="KW-0808">Transferase</keyword>
<keyword evidence="1" id="KW-0328">Glycosyltransferase</keyword>
<dbReference type="Proteomes" id="UP000077202">
    <property type="component" value="Unassembled WGS sequence"/>
</dbReference>
<proteinExistence type="predicted"/>
<dbReference type="InterPro" id="IPR007657">
    <property type="entry name" value="Glycosyltransferase_61"/>
</dbReference>
<accession>A0A176W1B2</accession>
<evidence type="ECO:0000256" key="2">
    <source>
        <dbReference type="ARBA" id="ARBA00022679"/>
    </source>
</evidence>
<dbReference type="GO" id="GO:0005794">
    <property type="term" value="C:Golgi apparatus"/>
    <property type="evidence" value="ECO:0007669"/>
    <property type="project" value="UniProtKB-ARBA"/>
</dbReference>
<feature type="domain" description="Glycosyltransferase 61 catalytic" evidence="5">
    <location>
        <begin position="414"/>
        <end position="501"/>
    </location>
</feature>
<dbReference type="AlphaFoldDB" id="A0A176W1B2"/>
<feature type="transmembrane region" description="Helical" evidence="4">
    <location>
        <begin position="28"/>
        <end position="50"/>
    </location>
</feature>
<organism evidence="6 7">
    <name type="scientific">Marchantia polymorpha subsp. ruderalis</name>
    <dbReference type="NCBI Taxonomy" id="1480154"/>
    <lineage>
        <taxon>Eukaryota</taxon>
        <taxon>Viridiplantae</taxon>
        <taxon>Streptophyta</taxon>
        <taxon>Embryophyta</taxon>
        <taxon>Marchantiophyta</taxon>
        <taxon>Marchantiopsida</taxon>
        <taxon>Marchantiidae</taxon>
        <taxon>Marchantiales</taxon>
        <taxon>Marchantiaceae</taxon>
        <taxon>Marchantia</taxon>
    </lineage>
</organism>
<name>A0A176W1B2_MARPO</name>
<dbReference type="GO" id="GO:0016763">
    <property type="term" value="F:pentosyltransferase activity"/>
    <property type="evidence" value="ECO:0007669"/>
    <property type="project" value="UniProtKB-ARBA"/>
</dbReference>
<keyword evidence="7" id="KW-1185">Reference proteome</keyword>
<keyword evidence="3" id="KW-0325">Glycoprotein</keyword>
<dbReference type="PANTHER" id="PTHR20961:SF115">
    <property type="entry name" value="GLYCOSYLTRANSFERASE"/>
    <property type="match status" value="1"/>
</dbReference>
<evidence type="ECO:0000256" key="3">
    <source>
        <dbReference type="ARBA" id="ARBA00023180"/>
    </source>
</evidence>
<evidence type="ECO:0000313" key="6">
    <source>
        <dbReference type="EMBL" id="OAE26858.1"/>
    </source>
</evidence>
<dbReference type="PANTHER" id="PTHR20961">
    <property type="entry name" value="GLYCOSYLTRANSFERASE"/>
    <property type="match status" value="1"/>
</dbReference>
<dbReference type="Pfam" id="PF04577">
    <property type="entry name" value="Glyco_transf_61"/>
    <property type="match status" value="1"/>
</dbReference>
<evidence type="ECO:0000259" key="5">
    <source>
        <dbReference type="Pfam" id="PF04577"/>
    </source>
</evidence>